<evidence type="ECO:0000313" key="2">
    <source>
        <dbReference type="Proteomes" id="UP000316621"/>
    </source>
</evidence>
<gene>
    <name evidence="1" type="ORF">C5167_008842</name>
</gene>
<dbReference type="Proteomes" id="UP000316621">
    <property type="component" value="Chromosome 6"/>
</dbReference>
<reference evidence="1 2" key="1">
    <citation type="journal article" date="2018" name="Science">
        <title>The opium poppy genome and morphinan production.</title>
        <authorList>
            <person name="Guo L."/>
            <person name="Winzer T."/>
            <person name="Yang X."/>
            <person name="Li Y."/>
            <person name="Ning Z."/>
            <person name="He Z."/>
            <person name="Teodor R."/>
            <person name="Lu Y."/>
            <person name="Bowser T.A."/>
            <person name="Graham I.A."/>
            <person name="Ye K."/>
        </authorList>
    </citation>
    <scope>NUCLEOTIDE SEQUENCE [LARGE SCALE GENOMIC DNA]</scope>
    <source>
        <strain evidence="2">cv. HN1</strain>
        <tissue evidence="1">Leaves</tissue>
    </source>
</reference>
<dbReference type="EMBL" id="CM010720">
    <property type="protein sequence ID" value="RZC65154.1"/>
    <property type="molecule type" value="Genomic_DNA"/>
</dbReference>
<dbReference type="AlphaFoldDB" id="A0A4Y7JVN7"/>
<accession>A0A4Y7JVN7</accession>
<dbReference type="Gramene" id="RZC65154">
    <property type="protein sequence ID" value="RZC65154"/>
    <property type="gene ID" value="C5167_008842"/>
</dbReference>
<protein>
    <submittedName>
        <fullName evidence="1">Uncharacterized protein</fullName>
    </submittedName>
</protein>
<name>A0A4Y7JVN7_PAPSO</name>
<organism evidence="1 2">
    <name type="scientific">Papaver somniferum</name>
    <name type="common">Opium poppy</name>
    <dbReference type="NCBI Taxonomy" id="3469"/>
    <lineage>
        <taxon>Eukaryota</taxon>
        <taxon>Viridiplantae</taxon>
        <taxon>Streptophyta</taxon>
        <taxon>Embryophyta</taxon>
        <taxon>Tracheophyta</taxon>
        <taxon>Spermatophyta</taxon>
        <taxon>Magnoliopsida</taxon>
        <taxon>Ranunculales</taxon>
        <taxon>Papaveraceae</taxon>
        <taxon>Papaveroideae</taxon>
        <taxon>Papaver</taxon>
    </lineage>
</organism>
<proteinExistence type="predicted"/>
<sequence>MVRSLTSLFSLQRNMKFPIKHWHLRNSLMERTRWFCIAATWRNNRYKYCYLGEDFSVFLSVSSIRQVLISSSRTPKPNSYIIGT</sequence>
<keyword evidence="2" id="KW-1185">Reference proteome</keyword>
<evidence type="ECO:0000313" key="1">
    <source>
        <dbReference type="EMBL" id="RZC65154.1"/>
    </source>
</evidence>